<dbReference type="SUPFAM" id="SSF53474">
    <property type="entry name" value="alpha/beta-Hydrolases"/>
    <property type="match status" value="1"/>
</dbReference>
<accession>A0ABU8G1P4</accession>
<dbReference type="Proteomes" id="UP001367922">
    <property type="component" value="Unassembled WGS sequence"/>
</dbReference>
<comment type="caution">
    <text evidence="1">The sequence shown here is derived from an EMBL/GenBank/DDBJ whole genome shotgun (WGS) entry which is preliminary data.</text>
</comment>
<dbReference type="Gene3D" id="3.40.50.1820">
    <property type="entry name" value="alpha/beta hydrolase"/>
    <property type="match status" value="1"/>
</dbReference>
<protein>
    <submittedName>
        <fullName evidence="1">Alpha/beta hydrolase</fullName>
    </submittedName>
</protein>
<name>A0ABU8G1P4_9BACI</name>
<evidence type="ECO:0000313" key="1">
    <source>
        <dbReference type="EMBL" id="MEI4832186.1"/>
    </source>
</evidence>
<proteinExistence type="predicted"/>
<keyword evidence="2" id="KW-1185">Reference proteome</keyword>
<gene>
    <name evidence="1" type="ORF">WAX78_22635</name>
</gene>
<dbReference type="InterPro" id="IPR029058">
    <property type="entry name" value="AB_hydrolase_fold"/>
</dbReference>
<organism evidence="1 2">
    <name type="scientific">Bacillus yunxiaonensis</name>
    <dbReference type="NCBI Taxonomy" id="3127665"/>
    <lineage>
        <taxon>Bacteria</taxon>
        <taxon>Bacillati</taxon>
        <taxon>Bacillota</taxon>
        <taxon>Bacilli</taxon>
        <taxon>Bacillales</taxon>
        <taxon>Bacillaceae</taxon>
        <taxon>Bacillus</taxon>
    </lineage>
</organism>
<keyword evidence="1" id="KW-0378">Hydrolase</keyword>
<reference evidence="1 2" key="1">
    <citation type="submission" date="2024-01" db="EMBL/GenBank/DDBJ databases">
        <title>Seven novel Bacillus-like species.</title>
        <authorList>
            <person name="Liu G."/>
        </authorList>
    </citation>
    <scope>NUCLEOTIDE SEQUENCE [LARGE SCALE GENOMIC DNA]</scope>
    <source>
        <strain evidence="1 2">FJAT-53711</strain>
    </source>
</reference>
<sequence length="116" mass="13839">MGKYHDLQFMDRRNPEILESLDKELKHRSDFREYIHTAPEFFEDYTQITPEISVPTLVISGKYDDAIGPDHYKKFKFPNMSVTILEDKHHPYLENKDEFKRVIQEFVLNTSTLKTT</sequence>
<dbReference type="GO" id="GO:0016787">
    <property type="term" value="F:hydrolase activity"/>
    <property type="evidence" value="ECO:0007669"/>
    <property type="project" value="UniProtKB-KW"/>
</dbReference>
<dbReference type="EMBL" id="JBAWSV010000011">
    <property type="protein sequence ID" value="MEI4832186.1"/>
    <property type="molecule type" value="Genomic_DNA"/>
</dbReference>
<evidence type="ECO:0000313" key="2">
    <source>
        <dbReference type="Proteomes" id="UP001367922"/>
    </source>
</evidence>